<dbReference type="RefSeq" id="WP_024004481.1">
    <property type="nucleotide sequence ID" value="NZ_KI650979.1"/>
</dbReference>
<dbReference type="Gene3D" id="3.50.50.60">
    <property type="entry name" value="FAD/NAD(P)-binding domain"/>
    <property type="match status" value="1"/>
</dbReference>
<dbReference type="GO" id="GO:0008202">
    <property type="term" value="P:steroid metabolic process"/>
    <property type="evidence" value="ECO:0007669"/>
    <property type="project" value="UniProtKB-ARBA"/>
</dbReference>
<dbReference type="eggNOG" id="COG1053">
    <property type="taxonomic scope" value="Bacteria"/>
</dbReference>
<name>V8QTP9_9BURK</name>
<keyword evidence="3" id="KW-0274">FAD</keyword>
<dbReference type="Gene3D" id="3.90.700.10">
    <property type="entry name" value="Succinate dehydrogenase/fumarate reductase flavoprotein, catalytic domain"/>
    <property type="match status" value="1"/>
</dbReference>
<dbReference type="PATRIC" id="fig|1424334.3.peg.1501"/>
<protein>
    <submittedName>
        <fullName evidence="6">Succinate dehydrogenase</fullName>
    </submittedName>
</protein>
<gene>
    <name evidence="6" type="ORF">W822_07505</name>
</gene>
<dbReference type="SUPFAM" id="SSF56425">
    <property type="entry name" value="Succinate dehydrogenase/fumarate reductase flavoprotein, catalytic domain"/>
    <property type="match status" value="1"/>
</dbReference>
<proteinExistence type="predicted"/>
<dbReference type="PANTHER" id="PTHR43400">
    <property type="entry name" value="FUMARATE REDUCTASE"/>
    <property type="match status" value="1"/>
</dbReference>
<dbReference type="Pfam" id="PF00890">
    <property type="entry name" value="FAD_binding_2"/>
    <property type="match status" value="1"/>
</dbReference>
<dbReference type="InterPro" id="IPR027477">
    <property type="entry name" value="Succ_DH/fumarate_Rdtase_cat_sf"/>
</dbReference>
<dbReference type="HOGENOM" id="CLU_011398_4_5_4"/>
<evidence type="ECO:0000313" key="6">
    <source>
        <dbReference type="EMBL" id="ETF02690.1"/>
    </source>
</evidence>
<dbReference type="AlphaFoldDB" id="V8QTP9"/>
<evidence type="ECO:0000256" key="3">
    <source>
        <dbReference type="ARBA" id="ARBA00022827"/>
    </source>
</evidence>
<dbReference type="SUPFAM" id="SSF51905">
    <property type="entry name" value="FAD/NAD(P)-binding domain"/>
    <property type="match status" value="1"/>
</dbReference>
<comment type="caution">
    <text evidence="6">The sequence shown here is derived from an EMBL/GenBank/DDBJ whole genome shotgun (WGS) entry which is preliminary data.</text>
</comment>
<evidence type="ECO:0000259" key="5">
    <source>
        <dbReference type="Pfam" id="PF00890"/>
    </source>
</evidence>
<keyword evidence="7" id="KW-1185">Reference proteome</keyword>
<comment type="cofactor">
    <cofactor evidence="1">
        <name>FAD</name>
        <dbReference type="ChEBI" id="CHEBI:57692"/>
    </cofactor>
</comment>
<dbReference type="Proteomes" id="UP000018733">
    <property type="component" value="Unassembled WGS sequence"/>
</dbReference>
<evidence type="ECO:0000256" key="1">
    <source>
        <dbReference type="ARBA" id="ARBA00001974"/>
    </source>
</evidence>
<dbReference type="PANTHER" id="PTHR43400:SF10">
    <property type="entry name" value="3-OXOSTEROID 1-DEHYDROGENASE"/>
    <property type="match status" value="1"/>
</dbReference>
<dbReference type="GO" id="GO:0016491">
    <property type="term" value="F:oxidoreductase activity"/>
    <property type="evidence" value="ECO:0007669"/>
    <property type="project" value="UniProtKB-KW"/>
</dbReference>
<dbReference type="InterPro" id="IPR036188">
    <property type="entry name" value="FAD/NAD-bd_sf"/>
</dbReference>
<accession>V8QTP9</accession>
<evidence type="ECO:0000256" key="2">
    <source>
        <dbReference type="ARBA" id="ARBA00022630"/>
    </source>
</evidence>
<feature type="domain" description="FAD-dependent oxidoreductase 2 FAD-binding" evidence="5">
    <location>
        <begin position="10"/>
        <end position="446"/>
    </location>
</feature>
<evidence type="ECO:0000313" key="7">
    <source>
        <dbReference type="Proteomes" id="UP000018733"/>
    </source>
</evidence>
<keyword evidence="4" id="KW-0560">Oxidoreductase</keyword>
<dbReference type="OrthoDB" id="9813348at2"/>
<keyword evidence="2" id="KW-0285">Flavoprotein</keyword>
<dbReference type="EMBL" id="AYXT01000009">
    <property type="protein sequence ID" value="ETF02690.1"/>
    <property type="molecule type" value="Genomic_DNA"/>
</dbReference>
<dbReference type="InterPro" id="IPR003953">
    <property type="entry name" value="FAD-dep_OxRdtase_2_FAD-bd"/>
</dbReference>
<reference evidence="6 7" key="1">
    <citation type="journal article" date="2014" name="Genome Announc.">
        <title>Draft Genome Sequence of Advenella kashmirensis Strain W13003, a Polycyclic Aromatic Hydrocarbon-Degrading Bacterium.</title>
        <authorList>
            <person name="Wang X."/>
            <person name="Jin D."/>
            <person name="Zhou L."/>
            <person name="Wu L."/>
            <person name="An W."/>
            <person name="Zhao L."/>
        </authorList>
    </citation>
    <scope>NUCLEOTIDE SEQUENCE [LARGE SCALE GENOMIC DNA]</scope>
    <source>
        <strain evidence="6 7">W13003</strain>
    </source>
</reference>
<sequence length="473" mass="51134">MNASQKTDFDLIVVGAGMAGHSAALEGVRCGGRVLLLEKTARFGGSSRMCGGAFAFAGTQVQKENNIPDSAQLLEEDLLKAGKYRNDSKLVHVYAEKQFEAYEWLQDLGVVFDKVSLSGSQSVPRNHNVDPVAVLESLHEHCLREGVIFRSNAPVVRLLTDGHGEETVVTGVMLDGGERLTSSRGVVLATGGFSRAADLVERFVPHLRNARAMGGYGNTGDGLRMAWALGADLRDMANAKGTFGAPYEAPDQAIEDDVPRLISAMYRGAIVVNKLGRRFVDESISYKNIGDRCLEQPDALAFQVFDQSVMDQSEPLPTVVNFKAALEAGMIKKAASIDELAHELNVDSDALKETIERYNRACHGEQEDEYGRSSLSTGYGKPTPMIKAPFYGYPCTTGLTSTYCGLHTDENARVLNVYDEPINGLYATGEIMGGFHGESYMSGSSLAKGCIFGRIAAQHALASSATRLDRLEI</sequence>
<evidence type="ECO:0000256" key="4">
    <source>
        <dbReference type="ARBA" id="ARBA00023002"/>
    </source>
</evidence>
<dbReference type="STRING" id="1424334.W822_07505"/>
<dbReference type="InterPro" id="IPR050315">
    <property type="entry name" value="FAD-oxidoreductase_2"/>
</dbReference>
<organism evidence="6 7">
    <name type="scientific">Advenella kashmirensis W13003</name>
    <dbReference type="NCBI Taxonomy" id="1424334"/>
    <lineage>
        <taxon>Bacteria</taxon>
        <taxon>Pseudomonadati</taxon>
        <taxon>Pseudomonadota</taxon>
        <taxon>Betaproteobacteria</taxon>
        <taxon>Burkholderiales</taxon>
        <taxon>Alcaligenaceae</taxon>
    </lineage>
</organism>